<reference evidence="2 3" key="1">
    <citation type="journal article" date="2012" name="PLoS ONE">
        <title>The genome characteristics and predicted function of methyl-group oxidation pathway in the obligate aceticlastic methanogens, Methanosaeta spp.</title>
        <authorList>
            <person name="Zhu J."/>
            <person name="Zheng H."/>
            <person name="Ai G."/>
            <person name="Zhang G."/>
            <person name="Liu D."/>
            <person name="Liu X."/>
            <person name="Dong X."/>
        </authorList>
    </citation>
    <scope>NUCLEOTIDE SEQUENCE [LARGE SCALE GENOMIC DNA]</scope>
    <source>
        <strain evidence="2 3">6Ac</strain>
    </source>
</reference>
<dbReference type="InterPro" id="IPR002035">
    <property type="entry name" value="VWF_A"/>
</dbReference>
<dbReference type="SMART" id="SM00327">
    <property type="entry name" value="VWA"/>
    <property type="match status" value="1"/>
</dbReference>
<dbReference type="AlphaFoldDB" id="G7WKH0"/>
<evidence type="ECO:0000313" key="3">
    <source>
        <dbReference type="Proteomes" id="UP000005877"/>
    </source>
</evidence>
<dbReference type="Gene3D" id="3.40.50.410">
    <property type="entry name" value="von Willebrand factor, type A domain"/>
    <property type="match status" value="1"/>
</dbReference>
<sequence length="395" mass="42012">MEPSESPSSKAGELIPLLRRNLDRDWGCKVFFAGAPVLGIRLPRKRAGMMTDEDAGRIRSVLESRGPSLRLEEIGAVVLLGDDTFIEMGVPELEALLRRPCSGEEACDLGEILDGFARSGSKAAAKSPASGRRAEVLARGKRGRYVRARMPRSKTKDVALAPTIRAALARSGGSVGAGGEAGVEGFSVREEDLREKVRRRKVSTHVAIVLDTSFSMEEASEATRRVVLELLRDAYQRRDRVALVSCSGREAAVVLPFTPAAATAKRHLDGIEYGGTTPLASGLAKGSALLARERDKEPSAIPILVLITDGSANVPLEVAGDPGQEAEEAARELKRTGFHLLVVDVGAGGSELAGRISAAAGGRYVRMGRPSQEEIYAAIKEEQRGAAGLARAEGR</sequence>
<dbReference type="STRING" id="1110509.Mhar_1433"/>
<dbReference type="PROSITE" id="PS50234">
    <property type="entry name" value="VWFA"/>
    <property type="match status" value="1"/>
</dbReference>
<dbReference type="PANTHER" id="PTHR35023:SF1">
    <property type="entry name" value="MG-PROTOPORPHYRIN IX CHELATASE"/>
    <property type="match status" value="1"/>
</dbReference>
<evidence type="ECO:0000259" key="1">
    <source>
        <dbReference type="PROSITE" id="PS50234"/>
    </source>
</evidence>
<accession>G7WKH0</accession>
<dbReference type="SUPFAM" id="SSF53300">
    <property type="entry name" value="vWA-like"/>
    <property type="match status" value="1"/>
</dbReference>
<feature type="domain" description="VWFA" evidence="1">
    <location>
        <begin position="205"/>
        <end position="346"/>
    </location>
</feature>
<dbReference type="OrthoDB" id="78267at2157"/>
<dbReference type="EMBL" id="CP003117">
    <property type="protein sequence ID" value="AET64797.1"/>
    <property type="molecule type" value="Genomic_DNA"/>
</dbReference>
<dbReference type="KEGG" id="mhi:Mhar_1433"/>
<dbReference type="Proteomes" id="UP000005877">
    <property type="component" value="Chromosome"/>
</dbReference>
<dbReference type="PANTHER" id="PTHR35023">
    <property type="entry name" value="CHELATASE-RELATED"/>
    <property type="match status" value="1"/>
</dbReference>
<protein>
    <submittedName>
        <fullName evidence="2">Magnesium chelatase</fullName>
    </submittedName>
</protein>
<dbReference type="PATRIC" id="fig|1110509.7.peg.1593"/>
<dbReference type="InterPro" id="IPR036465">
    <property type="entry name" value="vWFA_dom_sf"/>
</dbReference>
<evidence type="ECO:0000313" key="2">
    <source>
        <dbReference type="EMBL" id="AET64797.1"/>
    </source>
</evidence>
<dbReference type="Pfam" id="PF00092">
    <property type="entry name" value="VWA"/>
    <property type="match status" value="1"/>
</dbReference>
<keyword evidence="3" id="KW-1185">Reference proteome</keyword>
<proteinExistence type="predicted"/>
<dbReference type="InterPro" id="IPR052989">
    <property type="entry name" value="Mg-chelatase_DI-like"/>
</dbReference>
<dbReference type="RefSeq" id="WP_014586981.1">
    <property type="nucleotide sequence ID" value="NC_017527.1"/>
</dbReference>
<dbReference type="HOGENOM" id="CLU_697587_0_0_2"/>
<dbReference type="GeneID" id="25395417"/>
<organism evidence="2 3">
    <name type="scientific">Methanothrix harundinacea (strain 6Ac)</name>
    <name type="common">Methanosaeta harundinacea</name>
    <dbReference type="NCBI Taxonomy" id="1110509"/>
    <lineage>
        <taxon>Archaea</taxon>
        <taxon>Methanobacteriati</taxon>
        <taxon>Methanobacteriota</taxon>
        <taxon>Stenosarchaea group</taxon>
        <taxon>Methanomicrobia</taxon>
        <taxon>Methanotrichales</taxon>
        <taxon>Methanotrichaceae</taxon>
        <taxon>Methanothrix</taxon>
    </lineage>
</organism>
<name>G7WKH0_METH6</name>
<gene>
    <name evidence="2" type="ordered locus">Mhar_1433</name>
</gene>